<comment type="caution">
    <text evidence="2">The sequence shown here is derived from an EMBL/GenBank/DDBJ whole genome shotgun (WGS) entry which is preliminary data.</text>
</comment>
<evidence type="ECO:0000313" key="2">
    <source>
        <dbReference type="EMBL" id="KAJ6439659.1"/>
    </source>
</evidence>
<dbReference type="AlphaFoldDB" id="A0AB34FJV0"/>
<reference evidence="2" key="1">
    <citation type="submission" date="2023-01" db="EMBL/GenBank/DDBJ databases">
        <title>The growth and conidiation of Purpureocillium lavendulum are regulated by nitrogen source and histone H3K14 acetylation.</title>
        <authorList>
            <person name="Tang P."/>
            <person name="Han J."/>
            <person name="Zhang C."/>
            <person name="Tang P."/>
            <person name="Qi F."/>
            <person name="Zhang K."/>
            <person name="Liang L."/>
        </authorList>
    </citation>
    <scope>NUCLEOTIDE SEQUENCE</scope>
    <source>
        <strain evidence="2">YMF1.00683</strain>
    </source>
</reference>
<dbReference type="EMBL" id="JAQHRD010000006">
    <property type="protein sequence ID" value="KAJ6439659.1"/>
    <property type="molecule type" value="Genomic_DNA"/>
</dbReference>
<sequence>MSRTTLVRRPTMDNGRAGGRRDEKGGGKTGSALAGRKGATARATTSSGKPNKPILDWRDSLE</sequence>
<accession>A0AB34FJV0</accession>
<name>A0AB34FJV0_9HYPO</name>
<proteinExistence type="predicted"/>
<protein>
    <submittedName>
        <fullName evidence="2">Uncharacterized protein</fullName>
    </submittedName>
</protein>
<keyword evidence="3" id="KW-1185">Reference proteome</keyword>
<feature type="region of interest" description="Disordered" evidence="1">
    <location>
        <begin position="1"/>
        <end position="62"/>
    </location>
</feature>
<dbReference type="Proteomes" id="UP001163105">
    <property type="component" value="Unassembled WGS sequence"/>
</dbReference>
<organism evidence="2 3">
    <name type="scientific">Purpureocillium lavendulum</name>
    <dbReference type="NCBI Taxonomy" id="1247861"/>
    <lineage>
        <taxon>Eukaryota</taxon>
        <taxon>Fungi</taxon>
        <taxon>Dikarya</taxon>
        <taxon>Ascomycota</taxon>
        <taxon>Pezizomycotina</taxon>
        <taxon>Sordariomycetes</taxon>
        <taxon>Hypocreomycetidae</taxon>
        <taxon>Hypocreales</taxon>
        <taxon>Ophiocordycipitaceae</taxon>
        <taxon>Purpureocillium</taxon>
    </lineage>
</organism>
<feature type="compositionally biased region" description="Low complexity" evidence="1">
    <location>
        <begin position="34"/>
        <end position="49"/>
    </location>
</feature>
<gene>
    <name evidence="2" type="ORF">O9K51_07549</name>
</gene>
<evidence type="ECO:0000313" key="3">
    <source>
        <dbReference type="Proteomes" id="UP001163105"/>
    </source>
</evidence>
<evidence type="ECO:0000256" key="1">
    <source>
        <dbReference type="SAM" id="MobiDB-lite"/>
    </source>
</evidence>